<dbReference type="Proteomes" id="UP000054683">
    <property type="component" value="Unassembled WGS sequence"/>
</dbReference>
<dbReference type="Pfam" id="PF19744">
    <property type="entry name" value="DUF6232"/>
    <property type="match status" value="1"/>
</dbReference>
<feature type="transmembrane region" description="Helical" evidence="1">
    <location>
        <begin position="65"/>
        <end position="83"/>
    </location>
</feature>
<dbReference type="RefSeq" id="WP_062087435.1">
    <property type="nucleotide sequence ID" value="NZ_FCOK02000025.1"/>
</dbReference>
<dbReference type="AlphaFoldDB" id="A0A158H4N2"/>
<keyword evidence="1" id="KW-0812">Transmembrane</keyword>
<name>A0A158H4N2_9BURK</name>
<reference evidence="2 3" key="1">
    <citation type="submission" date="2016-01" db="EMBL/GenBank/DDBJ databases">
        <authorList>
            <person name="Oliw E.H."/>
        </authorList>
    </citation>
    <scope>NUCLEOTIDE SEQUENCE [LARGE SCALE GENOMIC DNA]</scope>
    <source>
        <strain evidence="2">LMG 27134</strain>
    </source>
</reference>
<evidence type="ECO:0000313" key="3">
    <source>
        <dbReference type="Proteomes" id="UP000054683"/>
    </source>
</evidence>
<dbReference type="OrthoDB" id="8903924at2"/>
<evidence type="ECO:0008006" key="4">
    <source>
        <dbReference type="Google" id="ProtNLM"/>
    </source>
</evidence>
<evidence type="ECO:0000256" key="1">
    <source>
        <dbReference type="SAM" id="Phobius"/>
    </source>
</evidence>
<gene>
    <name evidence="2" type="ORF">AWB69_03882</name>
</gene>
<accession>A0A158H4N2</accession>
<evidence type="ECO:0000313" key="2">
    <source>
        <dbReference type="EMBL" id="SAL39288.1"/>
    </source>
</evidence>
<organism evidence="2 3">
    <name type="scientific">Caballeronia udeis</name>
    <dbReference type="NCBI Taxonomy" id="1232866"/>
    <lineage>
        <taxon>Bacteria</taxon>
        <taxon>Pseudomonadati</taxon>
        <taxon>Pseudomonadota</taxon>
        <taxon>Betaproteobacteria</taxon>
        <taxon>Burkholderiales</taxon>
        <taxon>Burkholderiaceae</taxon>
        <taxon>Caballeronia</taxon>
    </lineage>
</organism>
<keyword evidence="1" id="KW-0472">Membrane</keyword>
<dbReference type="InterPro" id="IPR045629">
    <property type="entry name" value="DUF6232"/>
</dbReference>
<keyword evidence="1" id="KW-1133">Transmembrane helix</keyword>
<feature type="transmembrane region" description="Helical" evidence="1">
    <location>
        <begin position="40"/>
        <end position="59"/>
    </location>
</feature>
<dbReference type="EMBL" id="FCOK02000025">
    <property type="protein sequence ID" value="SAL39288.1"/>
    <property type="molecule type" value="Genomic_DNA"/>
</dbReference>
<protein>
    <recommendedName>
        <fullName evidence="4">QacE-like protein</fullName>
    </recommendedName>
</protein>
<proteinExistence type="predicted"/>
<sequence length="124" mass="13269">MDERTFFDENGLRITNARFITPAQTYAMSGVTSVKREIKAANRGPGIIIAIIGLIVFFAMDSGTAKLAAGVAFCLGVALAVMVKDLHYVVIHSASGESRATESKDKGLIDRIIRALNDSIIARG</sequence>